<gene>
    <name evidence="1" type="ORF">EGT67_04690</name>
</gene>
<keyword evidence="2" id="KW-1185">Reference proteome</keyword>
<organism evidence="1 2">
    <name type="scientific">Prescottella agglutinans</name>
    <dbReference type="NCBI Taxonomy" id="1644129"/>
    <lineage>
        <taxon>Bacteria</taxon>
        <taxon>Bacillati</taxon>
        <taxon>Actinomycetota</taxon>
        <taxon>Actinomycetes</taxon>
        <taxon>Mycobacteriales</taxon>
        <taxon>Nocardiaceae</taxon>
        <taxon>Prescottella</taxon>
    </lineage>
</organism>
<proteinExistence type="predicted"/>
<evidence type="ECO:0000313" key="1">
    <source>
        <dbReference type="EMBL" id="RVW10469.1"/>
    </source>
</evidence>
<dbReference type="RefSeq" id="WP_127914897.1">
    <property type="nucleotide sequence ID" value="NZ_RKLP01000002.1"/>
</dbReference>
<dbReference type="EMBL" id="RKLP01000002">
    <property type="protein sequence ID" value="RVW10469.1"/>
    <property type="molecule type" value="Genomic_DNA"/>
</dbReference>
<dbReference type="OrthoDB" id="4467287at2"/>
<reference evidence="1 2" key="1">
    <citation type="submission" date="2018-11" db="EMBL/GenBank/DDBJ databases">
        <title>Rhodococcus spongicola sp. nov. and Rhodococcus xishaensis sp. nov. from marine sponges.</title>
        <authorList>
            <person name="Li L."/>
            <person name="Lin H.W."/>
        </authorList>
    </citation>
    <scope>NUCLEOTIDE SEQUENCE [LARGE SCALE GENOMIC DNA]</scope>
    <source>
        <strain evidence="1 2">CCTCC AB2014297</strain>
    </source>
</reference>
<accession>A0A3S3BVS7</accession>
<dbReference type="Proteomes" id="UP000286208">
    <property type="component" value="Unassembled WGS sequence"/>
</dbReference>
<dbReference type="AlphaFoldDB" id="A0A3S3BVS7"/>
<sequence>MSKEKWWVLAGPDSGWSLEQRPNGDHVVVNRSTSEEHVLAGYQWMHVKHDDAETGTPAHALKVLGEGPPPFGKWTELHGT</sequence>
<comment type="caution">
    <text evidence="1">The sequence shown here is derived from an EMBL/GenBank/DDBJ whole genome shotgun (WGS) entry which is preliminary data.</text>
</comment>
<evidence type="ECO:0000313" key="2">
    <source>
        <dbReference type="Proteomes" id="UP000286208"/>
    </source>
</evidence>
<name>A0A3S3BVS7_9NOCA</name>
<protein>
    <submittedName>
        <fullName evidence="1">Maltose regulon activator MalT</fullName>
    </submittedName>
</protein>